<proteinExistence type="predicted"/>
<dbReference type="EMBL" id="WJXA01000003">
    <property type="protein sequence ID" value="KAF7147793.1"/>
    <property type="molecule type" value="Genomic_DNA"/>
</dbReference>
<feature type="compositionally biased region" description="Basic residues" evidence="1">
    <location>
        <begin position="202"/>
        <end position="212"/>
    </location>
</feature>
<evidence type="ECO:0000313" key="2">
    <source>
        <dbReference type="EMBL" id="KAF7147793.1"/>
    </source>
</evidence>
<evidence type="ECO:0000313" key="3">
    <source>
        <dbReference type="Proteomes" id="UP000626092"/>
    </source>
</evidence>
<gene>
    <name evidence="2" type="ORF">RHSIM_Rhsim03G0014500</name>
</gene>
<sequence>MLSPAKIIFPPPKSTRYRRHPPPPLLREGGEINSVIQSDESGFALEVTGAFGLLRRHARVRWSSLLLSSAKLLVPFNNHPVPIHRRSLHANGDACRDLCSRKVPLHLSFISSVHINYNVFYAIFLSGEINSVVQLDGLGGGVTQFQSVEEGDSATSSTHILPLTLPALEEIDRLDSNLQIFRIGTDSQRPKPECYREQPQRPKPKHNRRHPPRPLLQKVVCAGSYGRVRVAEETYKSALE</sequence>
<accession>A0A834LUW1</accession>
<feature type="compositionally biased region" description="Basic and acidic residues" evidence="1">
    <location>
        <begin position="188"/>
        <end position="200"/>
    </location>
</feature>
<protein>
    <submittedName>
        <fullName evidence="2">Uncharacterized protein</fullName>
    </submittedName>
</protein>
<comment type="caution">
    <text evidence="2">The sequence shown here is derived from an EMBL/GenBank/DDBJ whole genome shotgun (WGS) entry which is preliminary data.</text>
</comment>
<feature type="region of interest" description="Disordered" evidence="1">
    <location>
        <begin position="188"/>
        <end position="216"/>
    </location>
</feature>
<organism evidence="2 3">
    <name type="scientific">Rhododendron simsii</name>
    <name type="common">Sims's rhododendron</name>
    <dbReference type="NCBI Taxonomy" id="118357"/>
    <lineage>
        <taxon>Eukaryota</taxon>
        <taxon>Viridiplantae</taxon>
        <taxon>Streptophyta</taxon>
        <taxon>Embryophyta</taxon>
        <taxon>Tracheophyta</taxon>
        <taxon>Spermatophyta</taxon>
        <taxon>Magnoliopsida</taxon>
        <taxon>eudicotyledons</taxon>
        <taxon>Gunneridae</taxon>
        <taxon>Pentapetalae</taxon>
        <taxon>asterids</taxon>
        <taxon>Ericales</taxon>
        <taxon>Ericaceae</taxon>
        <taxon>Ericoideae</taxon>
        <taxon>Rhodoreae</taxon>
        <taxon>Rhododendron</taxon>
    </lineage>
</organism>
<keyword evidence="3" id="KW-1185">Reference proteome</keyword>
<reference evidence="2" key="1">
    <citation type="submission" date="2019-11" db="EMBL/GenBank/DDBJ databases">
        <authorList>
            <person name="Liu Y."/>
            <person name="Hou J."/>
            <person name="Li T.-Q."/>
            <person name="Guan C.-H."/>
            <person name="Wu X."/>
            <person name="Wu H.-Z."/>
            <person name="Ling F."/>
            <person name="Zhang R."/>
            <person name="Shi X.-G."/>
            <person name="Ren J.-P."/>
            <person name="Chen E.-F."/>
            <person name="Sun J.-M."/>
        </authorList>
    </citation>
    <scope>NUCLEOTIDE SEQUENCE</scope>
    <source>
        <strain evidence="2">Adult_tree_wgs_1</strain>
        <tissue evidence="2">Leaves</tissue>
    </source>
</reference>
<dbReference type="AlphaFoldDB" id="A0A834LUW1"/>
<name>A0A834LUW1_RHOSS</name>
<evidence type="ECO:0000256" key="1">
    <source>
        <dbReference type="SAM" id="MobiDB-lite"/>
    </source>
</evidence>
<dbReference type="Proteomes" id="UP000626092">
    <property type="component" value="Unassembled WGS sequence"/>
</dbReference>